<reference evidence="2 3" key="1">
    <citation type="submission" date="2019-11" db="EMBL/GenBank/DDBJ databases">
        <authorList>
            <person name="Li J."/>
        </authorList>
    </citation>
    <scope>NUCLEOTIDE SEQUENCE [LARGE SCALE GENOMIC DNA]</scope>
    <source>
        <strain evidence="2 3">J4</strain>
    </source>
</reference>
<evidence type="ECO:0000313" key="3">
    <source>
        <dbReference type="Proteomes" id="UP000480185"/>
    </source>
</evidence>
<name>A0A6G1X517_9BACI</name>
<feature type="domain" description="DUF6438" evidence="1">
    <location>
        <begin position="4"/>
        <end position="119"/>
    </location>
</feature>
<dbReference type="EMBL" id="WJNH01000003">
    <property type="protein sequence ID" value="MRG85970.1"/>
    <property type="molecule type" value="Genomic_DNA"/>
</dbReference>
<evidence type="ECO:0000313" key="2">
    <source>
        <dbReference type="EMBL" id="MRG85970.1"/>
    </source>
</evidence>
<dbReference type="Proteomes" id="UP000480185">
    <property type="component" value="Unassembled WGS sequence"/>
</dbReference>
<protein>
    <recommendedName>
        <fullName evidence="1">DUF6438 domain-containing protein</fullName>
    </recommendedName>
</protein>
<accession>A0A6G1X517</accession>
<keyword evidence="3" id="KW-1185">Reference proteome</keyword>
<dbReference type="Pfam" id="PF20033">
    <property type="entry name" value="DUF6438"/>
    <property type="match status" value="1"/>
</dbReference>
<sequence>MFQKLYLERTGCYGTCPIFYVEVYSDGTLNWNGEMFVSHIGKKSFTISEKKIQKLNDLIESFDYRHYTYEPGDLFATDHPHCITRVEFEDGFVNEVDHYLGNQDSFVNESKHSIANLEKFENKVEQILGIRQLIKQTLYIYHVYTEDKEVESVVSAPNQEKALEMVVEKYGDRDWWVRRIGRDTTGALWSYVVIEKN</sequence>
<organism evidence="2 3">
    <name type="scientific">Salinibacillus xinjiangensis</name>
    <dbReference type="NCBI Taxonomy" id="1229268"/>
    <lineage>
        <taxon>Bacteria</taxon>
        <taxon>Bacillati</taxon>
        <taxon>Bacillota</taxon>
        <taxon>Bacilli</taxon>
        <taxon>Bacillales</taxon>
        <taxon>Bacillaceae</taxon>
        <taxon>Salinibacillus</taxon>
    </lineage>
</organism>
<dbReference type="AlphaFoldDB" id="A0A6G1X517"/>
<comment type="caution">
    <text evidence="2">The sequence shown here is derived from an EMBL/GenBank/DDBJ whole genome shotgun (WGS) entry which is preliminary data.</text>
</comment>
<proteinExistence type="predicted"/>
<evidence type="ECO:0000259" key="1">
    <source>
        <dbReference type="Pfam" id="PF20033"/>
    </source>
</evidence>
<dbReference type="InterPro" id="IPR045497">
    <property type="entry name" value="DUF6438"/>
</dbReference>
<dbReference type="OrthoDB" id="7172369at2"/>
<gene>
    <name evidence="2" type="ORF">GH754_06435</name>
</gene>
<dbReference type="RefSeq" id="WP_153727894.1">
    <property type="nucleotide sequence ID" value="NZ_WJNH01000003.1"/>
</dbReference>